<dbReference type="PANTHER" id="PTHR30069:SF39">
    <property type="entry name" value="BLL6183 PROTEIN"/>
    <property type="match status" value="1"/>
</dbReference>
<dbReference type="Proteomes" id="UP000094769">
    <property type="component" value="Unassembled WGS sequence"/>
</dbReference>
<dbReference type="InterPro" id="IPR000531">
    <property type="entry name" value="Beta-barrel_TonB"/>
</dbReference>
<dbReference type="SUPFAM" id="SSF56935">
    <property type="entry name" value="Porins"/>
    <property type="match status" value="1"/>
</dbReference>
<comment type="subcellular location">
    <subcellularLocation>
        <location evidence="1 8">Cell outer membrane</location>
        <topology evidence="1 8">Multi-pass membrane protein</topology>
    </subcellularLocation>
</comment>
<keyword evidence="6 8" id="KW-0472">Membrane</keyword>
<dbReference type="Pfam" id="PF00593">
    <property type="entry name" value="TonB_dep_Rec_b-barrel"/>
    <property type="match status" value="1"/>
</dbReference>
<protein>
    <submittedName>
        <fullName evidence="12">FhuE receptor</fullName>
    </submittedName>
</protein>
<dbReference type="EMBL" id="MARB01000003">
    <property type="protein sequence ID" value="ODJ89096.1"/>
    <property type="molecule type" value="Genomic_DNA"/>
</dbReference>
<dbReference type="PROSITE" id="PS52016">
    <property type="entry name" value="TONB_DEPENDENT_REC_3"/>
    <property type="match status" value="1"/>
</dbReference>
<keyword evidence="3 8" id="KW-1134">Transmembrane beta strand</keyword>
<evidence type="ECO:0000256" key="4">
    <source>
        <dbReference type="ARBA" id="ARBA00022692"/>
    </source>
</evidence>
<evidence type="ECO:0000256" key="8">
    <source>
        <dbReference type="PROSITE-ProRule" id="PRU01360"/>
    </source>
</evidence>
<dbReference type="Gene3D" id="2.170.130.10">
    <property type="entry name" value="TonB-dependent receptor, plug domain"/>
    <property type="match status" value="1"/>
</dbReference>
<evidence type="ECO:0000313" key="12">
    <source>
        <dbReference type="EMBL" id="ODJ89096.1"/>
    </source>
</evidence>
<evidence type="ECO:0000256" key="6">
    <source>
        <dbReference type="ARBA" id="ARBA00023136"/>
    </source>
</evidence>
<dbReference type="OrthoDB" id="5987490at2"/>
<dbReference type="GO" id="GO:0009279">
    <property type="term" value="C:cell outer membrane"/>
    <property type="evidence" value="ECO:0007669"/>
    <property type="project" value="UniProtKB-SubCell"/>
</dbReference>
<proteinExistence type="inferred from homology"/>
<dbReference type="Gene3D" id="2.40.170.20">
    <property type="entry name" value="TonB-dependent receptor, beta-barrel domain"/>
    <property type="match status" value="1"/>
</dbReference>
<reference evidence="12 13" key="1">
    <citation type="submission" date="2016-06" db="EMBL/GenBank/DDBJ databases">
        <title>Genome sequence of endosymbiont of Candidatus Endolucinida thiodiazotropha.</title>
        <authorList>
            <person name="Poehlein A."/>
            <person name="Koenig S."/>
            <person name="Heiden S.E."/>
            <person name="Thuermer A."/>
            <person name="Voget S."/>
            <person name="Daniel R."/>
            <person name="Markert S."/>
            <person name="Gros O."/>
            <person name="Schweder T."/>
        </authorList>
    </citation>
    <scope>NUCLEOTIDE SEQUENCE [LARGE SCALE GENOMIC DNA]</scope>
    <source>
        <strain evidence="12 13">COS</strain>
    </source>
</reference>
<gene>
    <name evidence="12" type="primary">fhuE</name>
    <name evidence="12" type="ORF">CODIS_07090</name>
</gene>
<evidence type="ECO:0000259" key="10">
    <source>
        <dbReference type="Pfam" id="PF00593"/>
    </source>
</evidence>
<sequence length="775" mass="85279">MYAVLLRQANHKRLLFTASLVLTGSGTGWADERLPSIDVISTTPLHGVEIERTRLPMHTEIATDEEIERQQSLDLSEFLNQRFGSVFLNEAQNNPLQPDLLYRGFVASPLIGLPQGMSVYMDGVRINEPFGDTVNWSVIPESAIAGVNLMAGSNPLFGLNTLGGALSVQTKNGFTHPGAEVEVSGGSFDRYTAQASIGGNRDNLGYFFTGNYFDEDGWRDYSPSESKQLFGSLAWQGETGSLDLSLSLSDSELIGNGALPEDLLEEDREAIFTRPDITEQEATLLRLGGQRELGDEIVLEGAIYFRNSQIDTLNGDDSDFEECEEEENEGFICEEEEGGEEGEEEEEEVVLDRNGNPIVADDDVEGGTVNRSKSDQDTFGLSLQTAFLQPLGGRDNQLIIGVAADRSEVDFSSDTELASLDESRQAIGSGIFVEESFTEVETETKNLSFYFTDTWSVSEQLALTLSGRWNKTEIELRDQLGTALNGDHSFTRFNPALGLAYDINQGVNFYAGYSESNRAPTAMELTCADPEDPCRLPNAFLSDPPLEQVVAKTWEAGLRGSMPGLSWHVGLFQTTNDDDILFISAGALTNEGFFDNVGETRRQGLELTLNGSLADNRLDWFLSYTRLKASFEENLSIASPNNPFAVEGEIAVSSGDRLPGLPENLLKAGATYRVTSNFSLGADLQYSSDIVLRGDEANLDDEIDGYTLINLRGEYQATDNLKLFAKVDNLFDKEYETFGLYGEADEVLGDDYENPRFLSPGSPRAVWAGVRYKFY</sequence>
<dbReference type="InterPro" id="IPR036942">
    <property type="entry name" value="Beta-barrel_TonB_sf"/>
</dbReference>
<dbReference type="Pfam" id="PF07715">
    <property type="entry name" value="Plug"/>
    <property type="match status" value="1"/>
</dbReference>
<dbReference type="RefSeq" id="WP_069121323.1">
    <property type="nucleotide sequence ID" value="NZ_MARB01000003.1"/>
</dbReference>
<keyword evidence="13" id="KW-1185">Reference proteome</keyword>
<feature type="domain" description="TonB-dependent receptor-like beta-barrel" evidence="10">
    <location>
        <begin position="273"/>
        <end position="730"/>
    </location>
</feature>
<evidence type="ECO:0000256" key="9">
    <source>
        <dbReference type="RuleBase" id="RU003357"/>
    </source>
</evidence>
<evidence type="ECO:0000256" key="7">
    <source>
        <dbReference type="ARBA" id="ARBA00023237"/>
    </source>
</evidence>
<evidence type="ECO:0000256" key="3">
    <source>
        <dbReference type="ARBA" id="ARBA00022452"/>
    </source>
</evidence>
<evidence type="ECO:0000256" key="1">
    <source>
        <dbReference type="ARBA" id="ARBA00004571"/>
    </source>
</evidence>
<keyword evidence="12" id="KW-0675">Receptor</keyword>
<dbReference type="PANTHER" id="PTHR30069">
    <property type="entry name" value="TONB-DEPENDENT OUTER MEMBRANE RECEPTOR"/>
    <property type="match status" value="1"/>
</dbReference>
<dbReference type="AlphaFoldDB" id="A0A7Z1AGK4"/>
<comment type="caution">
    <text evidence="12">The sequence shown here is derived from an EMBL/GenBank/DDBJ whole genome shotgun (WGS) entry which is preliminary data.</text>
</comment>
<evidence type="ECO:0000256" key="2">
    <source>
        <dbReference type="ARBA" id="ARBA00022448"/>
    </source>
</evidence>
<dbReference type="InterPro" id="IPR037066">
    <property type="entry name" value="Plug_dom_sf"/>
</dbReference>
<keyword evidence="2 8" id="KW-0813">Transport</keyword>
<keyword evidence="5 9" id="KW-0798">TonB box</keyword>
<keyword evidence="4 8" id="KW-0812">Transmembrane</keyword>
<dbReference type="InterPro" id="IPR039426">
    <property type="entry name" value="TonB-dep_rcpt-like"/>
</dbReference>
<feature type="domain" description="TonB-dependent receptor plug" evidence="11">
    <location>
        <begin position="55"/>
        <end position="165"/>
    </location>
</feature>
<organism evidence="12 13">
    <name type="scientific">Candidatus Thiodiazotropha endolucinida</name>
    <dbReference type="NCBI Taxonomy" id="1655433"/>
    <lineage>
        <taxon>Bacteria</taxon>
        <taxon>Pseudomonadati</taxon>
        <taxon>Pseudomonadota</taxon>
        <taxon>Gammaproteobacteria</taxon>
        <taxon>Chromatiales</taxon>
        <taxon>Sedimenticolaceae</taxon>
        <taxon>Candidatus Thiodiazotropha</taxon>
    </lineage>
</organism>
<evidence type="ECO:0000313" key="13">
    <source>
        <dbReference type="Proteomes" id="UP000094769"/>
    </source>
</evidence>
<dbReference type="GO" id="GO:0044718">
    <property type="term" value="P:siderophore transmembrane transport"/>
    <property type="evidence" value="ECO:0007669"/>
    <property type="project" value="TreeGrafter"/>
</dbReference>
<keyword evidence="7 8" id="KW-0998">Cell outer membrane</keyword>
<dbReference type="GO" id="GO:0015344">
    <property type="term" value="F:siderophore uptake transmembrane transporter activity"/>
    <property type="evidence" value="ECO:0007669"/>
    <property type="project" value="TreeGrafter"/>
</dbReference>
<name>A0A7Z1AGK4_9GAMM</name>
<comment type="similarity">
    <text evidence="8 9">Belongs to the TonB-dependent receptor family.</text>
</comment>
<evidence type="ECO:0000256" key="5">
    <source>
        <dbReference type="ARBA" id="ARBA00023077"/>
    </source>
</evidence>
<evidence type="ECO:0000259" key="11">
    <source>
        <dbReference type="Pfam" id="PF07715"/>
    </source>
</evidence>
<accession>A0A7Z1AGK4</accession>
<dbReference type="InterPro" id="IPR012910">
    <property type="entry name" value="Plug_dom"/>
</dbReference>